<evidence type="ECO:0008006" key="3">
    <source>
        <dbReference type="Google" id="ProtNLM"/>
    </source>
</evidence>
<accession>A0ABV0KGD1</accession>
<keyword evidence="2" id="KW-1185">Reference proteome</keyword>
<gene>
    <name evidence="1" type="ORF">NDI38_07355</name>
</gene>
<organism evidence="1 2">
    <name type="scientific">Stenomitos frigidus AS-A4</name>
    <dbReference type="NCBI Taxonomy" id="2933935"/>
    <lineage>
        <taxon>Bacteria</taxon>
        <taxon>Bacillati</taxon>
        <taxon>Cyanobacteriota</taxon>
        <taxon>Cyanophyceae</taxon>
        <taxon>Leptolyngbyales</taxon>
        <taxon>Leptolyngbyaceae</taxon>
        <taxon>Stenomitos</taxon>
    </lineage>
</organism>
<protein>
    <recommendedName>
        <fullName evidence="3">Lipoprotein</fullName>
    </recommendedName>
</protein>
<dbReference type="Proteomes" id="UP001476950">
    <property type="component" value="Unassembled WGS sequence"/>
</dbReference>
<comment type="caution">
    <text evidence="1">The sequence shown here is derived from an EMBL/GenBank/DDBJ whole genome shotgun (WGS) entry which is preliminary data.</text>
</comment>
<dbReference type="RefSeq" id="WP_190454971.1">
    <property type="nucleotide sequence ID" value="NZ_JAMPLM010000004.1"/>
</dbReference>
<sequence length="139" mass="15948">MMQRIWKGVGALVLAMLLTACGLPIRGPSHQLVERAIAQQLHQTQAALNQQLRLNVQPTDLEIKRVAIAEQTPLTIEDLKAFRVRGTYNVTTKLPTRRITQQNPFEVYLQRQKEGKTWRLAHLETDDNGQSLWVTQRLQ</sequence>
<name>A0ABV0KGD1_9CYAN</name>
<evidence type="ECO:0000313" key="2">
    <source>
        <dbReference type="Proteomes" id="UP001476950"/>
    </source>
</evidence>
<dbReference type="EMBL" id="JAMPLM010000004">
    <property type="protein sequence ID" value="MEP1058255.1"/>
    <property type="molecule type" value="Genomic_DNA"/>
</dbReference>
<reference evidence="1 2" key="1">
    <citation type="submission" date="2022-04" db="EMBL/GenBank/DDBJ databases">
        <title>Positive selection, recombination, and allopatry shape intraspecific diversity of widespread and dominant cyanobacteria.</title>
        <authorList>
            <person name="Wei J."/>
            <person name="Shu W."/>
            <person name="Hu C."/>
        </authorList>
    </citation>
    <scope>NUCLEOTIDE SEQUENCE [LARGE SCALE GENOMIC DNA]</scope>
    <source>
        <strain evidence="1 2">AS-A4</strain>
    </source>
</reference>
<proteinExistence type="predicted"/>
<dbReference type="PROSITE" id="PS51257">
    <property type="entry name" value="PROKAR_LIPOPROTEIN"/>
    <property type="match status" value="1"/>
</dbReference>
<evidence type="ECO:0000313" key="1">
    <source>
        <dbReference type="EMBL" id="MEP1058255.1"/>
    </source>
</evidence>